<evidence type="ECO:0000313" key="3">
    <source>
        <dbReference type="Proteomes" id="UP000325577"/>
    </source>
</evidence>
<gene>
    <name evidence="2" type="ORF">F0562_015542</name>
</gene>
<keyword evidence="3" id="KW-1185">Reference proteome</keyword>
<evidence type="ECO:0000313" key="2">
    <source>
        <dbReference type="EMBL" id="KAA8518038.1"/>
    </source>
</evidence>
<sequence>MADVTISIMEQQEEMKSAVKETSEVGGGTKEAISEANEGELTLDQPANRSIEVVGILEKPFLFLHRKMRP</sequence>
<accession>A0A5J4ZKH2</accession>
<feature type="region of interest" description="Disordered" evidence="1">
    <location>
        <begin position="21"/>
        <end position="41"/>
    </location>
</feature>
<reference evidence="2 3" key="1">
    <citation type="submission" date="2019-09" db="EMBL/GenBank/DDBJ databases">
        <title>A chromosome-level genome assembly of the Chinese tupelo Nyssa sinensis.</title>
        <authorList>
            <person name="Yang X."/>
            <person name="Kang M."/>
            <person name="Yang Y."/>
            <person name="Xiong H."/>
            <person name="Wang M."/>
            <person name="Zhang Z."/>
            <person name="Wang Z."/>
            <person name="Wu H."/>
            <person name="Ma T."/>
            <person name="Liu J."/>
            <person name="Xi Z."/>
        </authorList>
    </citation>
    <scope>NUCLEOTIDE SEQUENCE [LARGE SCALE GENOMIC DNA]</scope>
    <source>
        <strain evidence="2">J267</strain>
        <tissue evidence="2">Leaf</tissue>
    </source>
</reference>
<dbReference type="Proteomes" id="UP000325577">
    <property type="component" value="Linkage Group LG7"/>
</dbReference>
<dbReference type="EMBL" id="CM018050">
    <property type="protein sequence ID" value="KAA8518038.1"/>
    <property type="molecule type" value="Genomic_DNA"/>
</dbReference>
<evidence type="ECO:0000256" key="1">
    <source>
        <dbReference type="SAM" id="MobiDB-lite"/>
    </source>
</evidence>
<organism evidence="2 3">
    <name type="scientific">Nyssa sinensis</name>
    <dbReference type="NCBI Taxonomy" id="561372"/>
    <lineage>
        <taxon>Eukaryota</taxon>
        <taxon>Viridiplantae</taxon>
        <taxon>Streptophyta</taxon>
        <taxon>Embryophyta</taxon>
        <taxon>Tracheophyta</taxon>
        <taxon>Spermatophyta</taxon>
        <taxon>Magnoliopsida</taxon>
        <taxon>eudicotyledons</taxon>
        <taxon>Gunneridae</taxon>
        <taxon>Pentapetalae</taxon>
        <taxon>asterids</taxon>
        <taxon>Cornales</taxon>
        <taxon>Nyssaceae</taxon>
        <taxon>Nyssa</taxon>
    </lineage>
</organism>
<dbReference type="AlphaFoldDB" id="A0A5J4ZKH2"/>
<protein>
    <submittedName>
        <fullName evidence="2">Uncharacterized protein</fullName>
    </submittedName>
</protein>
<name>A0A5J4ZKH2_9ASTE</name>
<proteinExistence type="predicted"/>